<protein>
    <recommendedName>
        <fullName evidence="2">CoA-binding domain-containing protein</fullName>
    </recommendedName>
</protein>
<dbReference type="Gene3D" id="3.30.470.20">
    <property type="entry name" value="ATP-grasp fold, B domain"/>
    <property type="match status" value="1"/>
</dbReference>
<dbReference type="InterPro" id="IPR017866">
    <property type="entry name" value="Succ-CoA_synthase_bsu_CS"/>
</dbReference>
<dbReference type="PANTHER" id="PTHR11117:SF6">
    <property type="entry name" value="SYNTHETASE SUBUNIT ALPHA, PUTATIVE (AFU_ORTHOLOGUE AFUA_1G10830)-RELATED"/>
    <property type="match status" value="1"/>
</dbReference>
<keyword evidence="1" id="KW-0547">Nucleotide-binding</keyword>
<evidence type="ECO:0000313" key="4">
    <source>
        <dbReference type="Proteomes" id="UP001590950"/>
    </source>
</evidence>
<dbReference type="EMBL" id="JBEFKJ010000013">
    <property type="protein sequence ID" value="KAL2042840.1"/>
    <property type="molecule type" value="Genomic_DNA"/>
</dbReference>
<evidence type="ECO:0000313" key="3">
    <source>
        <dbReference type="EMBL" id="KAL2042840.1"/>
    </source>
</evidence>
<dbReference type="Gene3D" id="3.40.50.720">
    <property type="entry name" value="NAD(P)-binding Rossmann-like Domain"/>
    <property type="match status" value="1"/>
</dbReference>
<keyword evidence="4" id="KW-1185">Reference proteome</keyword>
<dbReference type="PROSITE" id="PS01217">
    <property type="entry name" value="SUCCINYL_COA_LIG_3"/>
    <property type="match status" value="1"/>
</dbReference>
<dbReference type="SUPFAM" id="SSF52210">
    <property type="entry name" value="Succinyl-CoA synthetase domains"/>
    <property type="match status" value="2"/>
</dbReference>
<sequence length="677" mass="73148">MITRPWPPLRHIFYPCTAVNKRVYCGELQHSSFSSTRRSSAYSDTVPHLNIGAHTRVIFQGFTGRQATQDAKQSLDYGTKIVGGVTPGKNGEHLGLPVLPSVRAAKEQLKPDATAVYVAAQQAALAIEEAIEAEIPLIVAVAEHIPLHDLLRVHSILRSQSVSRLVGANSPGMISAVGRCRLGFHPLPTFQPGCVAIVAKSGTLSYETVASTTRAGVGQSLVIGMGGDPLPGTDFVDALKVFEHDDDTKGIIIVGEIGGRAEEDAAEWIKDYRRRASNPKPIMALIAGVQAPQGRVMGHAGAFVGAGEKNARAKVRALKDAGVVITNHPSKFGEGMKRLLAGQQARHIHTLRRPTPKSNPISPTLQRRNIHLPETQSNRMLQELGVPLTESEDPHSRDYFLTVSVDRTNYTPCITTSFSIGGESAQNNAKTYPLGMHEHVDDAMLSSIATDLRCQKESFDSLTKILSSMVEIFFSKEAFSLTTRISRNNKGELAVARSAFTFDDAAFRSGKRHGDIQAMRDTKDEVPEEVEAEKDGIVYIKLKGQGNIGTLVNGAGLAMNTVDAIADLGGQCANFLDTGGKATSETVKSSFRIILKDPRVKTIFVNIFGGLTLCDMIAKGIMLAYEDLGIEVPVVVRLRGTNEGVGQKLIAESGLKLHAFDDFDEAAMKVIELARQS</sequence>
<feature type="domain" description="CoA-binding" evidence="2">
    <location>
        <begin position="50"/>
        <end position="145"/>
    </location>
</feature>
<dbReference type="PANTHER" id="PTHR11117">
    <property type="entry name" value="SUCCINYL-COA LIGASE SUBUNIT ALPHA"/>
    <property type="match status" value="1"/>
</dbReference>
<dbReference type="Gene3D" id="3.40.50.261">
    <property type="entry name" value="Succinyl-CoA synthetase domains"/>
    <property type="match status" value="2"/>
</dbReference>
<dbReference type="InterPro" id="IPR003781">
    <property type="entry name" value="CoA-bd"/>
</dbReference>
<name>A0ABR4ACJ3_9LECA</name>
<dbReference type="SUPFAM" id="SSF51735">
    <property type="entry name" value="NAD(P)-binding Rossmann-fold domains"/>
    <property type="match status" value="1"/>
</dbReference>
<dbReference type="InterPro" id="IPR016102">
    <property type="entry name" value="Succinyl-CoA_synth-like"/>
</dbReference>
<proteinExistence type="predicted"/>
<gene>
    <name evidence="3" type="ORF">N7G274_004600</name>
</gene>
<dbReference type="PRINTS" id="PR01798">
    <property type="entry name" value="SCOASYNTHASE"/>
</dbReference>
<dbReference type="InterPro" id="IPR036291">
    <property type="entry name" value="NAD(P)-bd_dom_sf"/>
</dbReference>
<comment type="caution">
    <text evidence="3">The sequence shown here is derived from an EMBL/GenBank/DDBJ whole genome shotgun (WGS) entry which is preliminary data.</text>
</comment>
<dbReference type="Pfam" id="PF00549">
    <property type="entry name" value="Ligase_CoA"/>
    <property type="match status" value="2"/>
</dbReference>
<dbReference type="SMART" id="SM00881">
    <property type="entry name" value="CoA_binding"/>
    <property type="match status" value="1"/>
</dbReference>
<dbReference type="InterPro" id="IPR005811">
    <property type="entry name" value="SUCC_ACL_C"/>
</dbReference>
<evidence type="ECO:0000259" key="2">
    <source>
        <dbReference type="SMART" id="SM00881"/>
    </source>
</evidence>
<dbReference type="Proteomes" id="UP001590950">
    <property type="component" value="Unassembled WGS sequence"/>
</dbReference>
<accession>A0ABR4ACJ3</accession>
<organism evidence="3 4">
    <name type="scientific">Stereocaulon virgatum</name>
    <dbReference type="NCBI Taxonomy" id="373712"/>
    <lineage>
        <taxon>Eukaryota</taxon>
        <taxon>Fungi</taxon>
        <taxon>Dikarya</taxon>
        <taxon>Ascomycota</taxon>
        <taxon>Pezizomycotina</taxon>
        <taxon>Lecanoromycetes</taxon>
        <taxon>OSLEUM clade</taxon>
        <taxon>Lecanoromycetidae</taxon>
        <taxon>Lecanorales</taxon>
        <taxon>Lecanorineae</taxon>
        <taxon>Stereocaulaceae</taxon>
        <taxon>Stereocaulon</taxon>
    </lineage>
</organism>
<reference evidence="3 4" key="1">
    <citation type="submission" date="2024-09" db="EMBL/GenBank/DDBJ databases">
        <title>Rethinking Asexuality: The Enigmatic Case of Functional Sexual Genes in Lepraria (Stereocaulaceae).</title>
        <authorList>
            <person name="Doellman M."/>
            <person name="Sun Y."/>
            <person name="Barcenas-Pena A."/>
            <person name="Lumbsch H.T."/>
            <person name="Grewe F."/>
        </authorList>
    </citation>
    <scope>NUCLEOTIDE SEQUENCE [LARGE SCALE GENOMIC DNA]</scope>
    <source>
        <strain evidence="3 4">Mercado 3170</strain>
    </source>
</reference>
<evidence type="ECO:0000256" key="1">
    <source>
        <dbReference type="ARBA" id="ARBA00022741"/>
    </source>
</evidence>
<dbReference type="Pfam" id="PF02629">
    <property type="entry name" value="CoA_binding"/>
    <property type="match status" value="1"/>
</dbReference>